<dbReference type="AlphaFoldDB" id="A0A1M4SR34"/>
<dbReference type="EMBL" id="FQUM01000001">
    <property type="protein sequence ID" value="SHE34690.1"/>
    <property type="molecule type" value="Genomic_DNA"/>
</dbReference>
<dbReference type="Proteomes" id="UP000184164">
    <property type="component" value="Unassembled WGS sequence"/>
</dbReference>
<name>A0A1M4SR34_9BACT</name>
<dbReference type="OrthoDB" id="6387072at2"/>
<dbReference type="Gene3D" id="1.50.10.20">
    <property type="match status" value="1"/>
</dbReference>
<evidence type="ECO:0000313" key="2">
    <source>
        <dbReference type="Proteomes" id="UP000184164"/>
    </source>
</evidence>
<proteinExistence type="predicted"/>
<dbReference type="InterPro" id="IPR008928">
    <property type="entry name" value="6-hairpin_glycosidase_sf"/>
</dbReference>
<dbReference type="RefSeq" id="WP_139249563.1">
    <property type="nucleotide sequence ID" value="NZ_FQUM01000001.1"/>
</dbReference>
<dbReference type="GO" id="GO:0005975">
    <property type="term" value="P:carbohydrate metabolic process"/>
    <property type="evidence" value="ECO:0007669"/>
    <property type="project" value="InterPro"/>
</dbReference>
<gene>
    <name evidence="1" type="ORF">SAMN05444274_101117</name>
</gene>
<keyword evidence="2" id="KW-1185">Reference proteome</keyword>
<reference evidence="1 2" key="1">
    <citation type="submission" date="2016-11" db="EMBL/GenBank/DDBJ databases">
        <authorList>
            <person name="Jaros S."/>
            <person name="Januszkiewicz K."/>
            <person name="Wedrychowicz H."/>
        </authorList>
    </citation>
    <scope>NUCLEOTIDE SEQUENCE [LARGE SCALE GENOMIC DNA]</scope>
    <source>
        <strain evidence="1 2">DSM 26910</strain>
    </source>
</reference>
<evidence type="ECO:0000313" key="1">
    <source>
        <dbReference type="EMBL" id="SHE34690.1"/>
    </source>
</evidence>
<accession>A0A1M4SR34</accession>
<organism evidence="1 2">
    <name type="scientific">Mariniphaga anaerophila</name>
    <dbReference type="NCBI Taxonomy" id="1484053"/>
    <lineage>
        <taxon>Bacteria</taxon>
        <taxon>Pseudomonadati</taxon>
        <taxon>Bacteroidota</taxon>
        <taxon>Bacteroidia</taxon>
        <taxon>Marinilabiliales</taxon>
        <taxon>Prolixibacteraceae</taxon>
        <taxon>Mariniphaga</taxon>
    </lineage>
</organism>
<protein>
    <submittedName>
        <fullName evidence="1">Uncharacterized protein</fullName>
    </submittedName>
</protein>
<sequence>MRNSITLTLIMILLAMVGYTQTNIQQYPSGELNLSDLETKFIQLCDLAVRKLSLPERQYSQDTPLRKVPYYADAYAVRALGVAYDLTGNEKYLNTMKIWSDRMITNQQKMIPKGGYYMNYGRKPFETDGEWFVADCGEISMGLLSTATRCRIPMERERYINSVESFANLVLENYIDPEGGIRDGMWSKSNDSNPWIVGYAGQVFFKLFDEKEQRRYLYAGINAINWLANHNVVREIYSKDSLYLEFNPPINNDASSGVIRAILDPYTAGVSHIFSGQFPTVKKVADEQIDVIMKWFESNLLGKGESGTYEKYDVRKGKVGGKMGYLPCQIYILIQHNILPKSMMKIADKELQRIVAEIFSYDEQLLTELTMFSMCSMAERISPGSLYRNIDPVYQIVIKENKN</sequence>
<dbReference type="SUPFAM" id="SSF48208">
    <property type="entry name" value="Six-hairpin glycosidases"/>
    <property type="match status" value="1"/>
</dbReference>